<dbReference type="RefSeq" id="WP_285933698.1">
    <property type="nucleotide sequence ID" value="NZ_JASTZU010000058.1"/>
</dbReference>
<dbReference type="InterPro" id="IPR029058">
    <property type="entry name" value="AB_hydrolase_fold"/>
</dbReference>
<comment type="caution">
    <text evidence="2">The sequence shown here is derived from an EMBL/GenBank/DDBJ whole genome shotgun (WGS) entry which is preliminary data.</text>
</comment>
<name>A0ABT7LCV4_9BACI</name>
<sequence>MILNIQSIGNGEETIVFLHTLLQSGINDFDEQANYFKEKYTVISPDLRGQGKSISNQFDNYIEECASDLYETLIKIDKKNVHLVGCSLGGLASIVFSKRYPEMVKTLTISGVRQAKPLNWEKISEEEKTNAENILNDPQNVSYFDSLHPHNHWKELLESSFDPEWYPFEYTENLKGIDSTILVLVGEEAMDEVKSAIAYKEAHENVKIAILPFAGHMVHHQQPSLYISVLDSFINSLSKSN</sequence>
<dbReference type="SUPFAM" id="SSF53474">
    <property type="entry name" value="alpha/beta-Hydrolases"/>
    <property type="match status" value="1"/>
</dbReference>
<dbReference type="Proteomes" id="UP001235343">
    <property type="component" value="Unassembled WGS sequence"/>
</dbReference>
<dbReference type="InterPro" id="IPR050266">
    <property type="entry name" value="AB_hydrolase_sf"/>
</dbReference>
<evidence type="ECO:0000313" key="2">
    <source>
        <dbReference type="EMBL" id="MDL4842425.1"/>
    </source>
</evidence>
<proteinExistence type="predicted"/>
<dbReference type="Pfam" id="PF00561">
    <property type="entry name" value="Abhydrolase_1"/>
    <property type="match status" value="1"/>
</dbReference>
<dbReference type="PANTHER" id="PTHR43798:SF33">
    <property type="entry name" value="HYDROLASE, PUTATIVE (AFU_ORTHOLOGUE AFUA_2G14860)-RELATED"/>
    <property type="match status" value="1"/>
</dbReference>
<evidence type="ECO:0000313" key="3">
    <source>
        <dbReference type="Proteomes" id="UP001235343"/>
    </source>
</evidence>
<dbReference type="InterPro" id="IPR000073">
    <property type="entry name" value="AB_hydrolase_1"/>
</dbReference>
<keyword evidence="2" id="KW-0378">Hydrolase</keyword>
<gene>
    <name evidence="2" type="ORF">QQS35_18465</name>
</gene>
<dbReference type="Gene3D" id="3.40.50.1820">
    <property type="entry name" value="alpha/beta hydrolase"/>
    <property type="match status" value="1"/>
</dbReference>
<dbReference type="EMBL" id="JASTZU010000058">
    <property type="protein sequence ID" value="MDL4842425.1"/>
    <property type="molecule type" value="Genomic_DNA"/>
</dbReference>
<organism evidence="2 3">
    <name type="scientific">Aquibacillus rhizosphaerae</name>
    <dbReference type="NCBI Taxonomy" id="3051431"/>
    <lineage>
        <taxon>Bacteria</taxon>
        <taxon>Bacillati</taxon>
        <taxon>Bacillota</taxon>
        <taxon>Bacilli</taxon>
        <taxon>Bacillales</taxon>
        <taxon>Bacillaceae</taxon>
        <taxon>Aquibacillus</taxon>
    </lineage>
</organism>
<reference evidence="2 3" key="1">
    <citation type="submission" date="2023-06" db="EMBL/GenBank/DDBJ databases">
        <title>Aquibacillus rhizosphaerae LR5S19.</title>
        <authorList>
            <person name="Sun J.-Q."/>
        </authorList>
    </citation>
    <scope>NUCLEOTIDE SEQUENCE [LARGE SCALE GENOMIC DNA]</scope>
    <source>
        <strain evidence="2 3">LR5S19</strain>
    </source>
</reference>
<accession>A0ABT7LCV4</accession>
<dbReference type="GO" id="GO:0016787">
    <property type="term" value="F:hydrolase activity"/>
    <property type="evidence" value="ECO:0007669"/>
    <property type="project" value="UniProtKB-KW"/>
</dbReference>
<dbReference type="PANTHER" id="PTHR43798">
    <property type="entry name" value="MONOACYLGLYCEROL LIPASE"/>
    <property type="match status" value="1"/>
</dbReference>
<evidence type="ECO:0000259" key="1">
    <source>
        <dbReference type="Pfam" id="PF00561"/>
    </source>
</evidence>
<keyword evidence="3" id="KW-1185">Reference proteome</keyword>
<dbReference type="PRINTS" id="PR00111">
    <property type="entry name" value="ABHYDROLASE"/>
</dbReference>
<feature type="domain" description="AB hydrolase-1" evidence="1">
    <location>
        <begin position="14"/>
        <end position="140"/>
    </location>
</feature>
<protein>
    <submittedName>
        <fullName evidence="2">Alpha/beta hydrolase</fullName>
    </submittedName>
</protein>